<dbReference type="Proteomes" id="UP001162891">
    <property type="component" value="Chromosome"/>
</dbReference>
<proteinExistence type="predicted"/>
<reference evidence="2" key="1">
    <citation type="journal article" date="2022" name="Int. J. Syst. Evol. Microbiol.">
        <title>Anaeromyxobacter oryzae sp. nov., Anaeromyxobacter diazotrophicus sp. nov. and Anaeromyxobacter paludicola sp. nov., isolated from paddy soils.</title>
        <authorList>
            <person name="Itoh H."/>
            <person name="Xu Z."/>
            <person name="Mise K."/>
            <person name="Masuda Y."/>
            <person name="Ushijima N."/>
            <person name="Hayakawa C."/>
            <person name="Shiratori Y."/>
            <person name="Senoo K."/>
        </authorList>
    </citation>
    <scope>NUCLEOTIDE SEQUENCE [LARGE SCALE GENOMIC DNA]</scope>
    <source>
        <strain evidence="2">Red232</strain>
    </source>
</reference>
<evidence type="ECO:0000313" key="1">
    <source>
        <dbReference type="EMBL" id="BDG05750.1"/>
    </source>
</evidence>
<gene>
    <name evidence="1" type="ORF">AMOR_47460</name>
</gene>
<dbReference type="EMBL" id="AP025591">
    <property type="protein sequence ID" value="BDG05750.1"/>
    <property type="molecule type" value="Genomic_DNA"/>
</dbReference>
<dbReference type="RefSeq" id="WP_248354847.1">
    <property type="nucleotide sequence ID" value="NZ_AP025591.1"/>
</dbReference>
<keyword evidence="2" id="KW-1185">Reference proteome</keyword>
<accession>A0ABN6MXT1</accession>
<name>A0ABN6MXT1_9BACT</name>
<sequence>MERRVLRKEDLQRFGRRGSERLTILRRYAWPTYLDGSTIRRPERTISPFTNGTVGPCARKRERHEVLRDLLLERERPDSVAMTEFFADGLKNLRVLLRSGYESLEPVNPKR</sequence>
<organism evidence="1 2">
    <name type="scientific">Anaeromyxobacter oryzae</name>
    <dbReference type="NCBI Taxonomy" id="2918170"/>
    <lineage>
        <taxon>Bacteria</taxon>
        <taxon>Pseudomonadati</taxon>
        <taxon>Myxococcota</taxon>
        <taxon>Myxococcia</taxon>
        <taxon>Myxococcales</taxon>
        <taxon>Cystobacterineae</taxon>
        <taxon>Anaeromyxobacteraceae</taxon>
        <taxon>Anaeromyxobacter</taxon>
    </lineage>
</organism>
<evidence type="ECO:0000313" key="2">
    <source>
        <dbReference type="Proteomes" id="UP001162891"/>
    </source>
</evidence>
<protein>
    <submittedName>
        <fullName evidence="1">Uncharacterized protein</fullName>
    </submittedName>
</protein>